<comment type="caution">
    <text evidence="7">The sequence shown here is derived from an EMBL/GenBank/DDBJ whole genome shotgun (WGS) entry which is preliminary data.</text>
</comment>
<dbReference type="PANTHER" id="PTHR43333">
    <property type="entry name" value="2-HACID_DH_C DOMAIN-CONTAINING PROTEIN"/>
    <property type="match status" value="1"/>
</dbReference>
<evidence type="ECO:0000256" key="1">
    <source>
        <dbReference type="ARBA" id="ARBA00005854"/>
    </source>
</evidence>
<dbReference type="PRINTS" id="PR00411">
    <property type="entry name" value="PNDRDTASEI"/>
</dbReference>
<dbReference type="Proteomes" id="UP000276770">
    <property type="component" value="Unassembled WGS sequence"/>
</dbReference>
<evidence type="ECO:0000256" key="3">
    <source>
        <dbReference type="ARBA" id="ARBA00023027"/>
    </source>
</evidence>
<organism evidence="7 8">
    <name type="scientific">Falsibacillus albus</name>
    <dbReference type="NCBI Taxonomy" id="2478915"/>
    <lineage>
        <taxon>Bacteria</taxon>
        <taxon>Bacillati</taxon>
        <taxon>Bacillota</taxon>
        <taxon>Bacilli</taxon>
        <taxon>Bacillales</taxon>
        <taxon>Bacillaceae</taxon>
        <taxon>Falsibacillus</taxon>
    </lineage>
</organism>
<dbReference type="Pfam" id="PF00389">
    <property type="entry name" value="2-Hacid_dh"/>
    <property type="match status" value="1"/>
</dbReference>
<keyword evidence="8" id="KW-1185">Reference proteome</keyword>
<feature type="domain" description="D-isomer specific 2-hydroxyacid dehydrogenase catalytic" evidence="5">
    <location>
        <begin position="26"/>
        <end position="306"/>
    </location>
</feature>
<accession>A0A3L7JNT5</accession>
<dbReference type="Gene3D" id="3.40.50.720">
    <property type="entry name" value="NAD(P)-binding Rossmann-like Domain"/>
    <property type="match status" value="2"/>
</dbReference>
<sequence length="318" mass="36490">MKILFTFDPLKEYLEEVEQLKGQPMESMIETNINRVSDRQWNEVEALVTFGEDLKEIHIQKAKHLKWIMVVSAGLELMPLEAIQKRDILVTNARGIHKIPMAEFTVGLMLEHAKQFRVLLGHQENHSWHAGHSMNELHGKNVMIVGAGAIGTEIAKVLSVFGMNVHGVNSSGTVKKPFHSMHTLNTFKDALPEVDFVINLLPSTNWTRFIFTKDHFTRMKPSAVFINIGRGDAVKEDVLLDVLKNKIIAFAFLDVFMMEPLPSNHPFWFLDNLVITPHVSSHSENYLRRAFEIFRHNLHTYINNKNTFTNIIDPKRGY</sequence>
<feature type="domain" description="D-isomer specific 2-hydroxyacid dehydrogenase NAD-binding" evidence="6">
    <location>
        <begin position="106"/>
        <end position="280"/>
    </location>
</feature>
<dbReference type="GO" id="GO:0016616">
    <property type="term" value="F:oxidoreductase activity, acting on the CH-OH group of donors, NAD or NADP as acceptor"/>
    <property type="evidence" value="ECO:0007669"/>
    <property type="project" value="InterPro"/>
</dbReference>
<dbReference type="Pfam" id="PF02826">
    <property type="entry name" value="2-Hacid_dh_C"/>
    <property type="match status" value="1"/>
</dbReference>
<proteinExistence type="inferred from homology"/>
<evidence type="ECO:0000259" key="6">
    <source>
        <dbReference type="Pfam" id="PF02826"/>
    </source>
</evidence>
<protein>
    <submittedName>
        <fullName evidence="7">D-2-hydroxyacid dehydrogenase</fullName>
    </submittedName>
</protein>
<reference evidence="7 8" key="1">
    <citation type="submission" date="2018-10" db="EMBL/GenBank/DDBJ databases">
        <title>Falsibacillus sp. genome draft.</title>
        <authorList>
            <person name="Shi S."/>
        </authorList>
    </citation>
    <scope>NUCLEOTIDE SEQUENCE [LARGE SCALE GENOMIC DNA]</scope>
    <source>
        <strain evidence="7 8">GY 10110</strain>
    </source>
</reference>
<keyword evidence="3" id="KW-0520">NAD</keyword>
<evidence type="ECO:0000256" key="2">
    <source>
        <dbReference type="ARBA" id="ARBA00023002"/>
    </source>
</evidence>
<dbReference type="EMBL" id="RCVZ01000018">
    <property type="protein sequence ID" value="RLQ92356.1"/>
    <property type="molecule type" value="Genomic_DNA"/>
</dbReference>
<evidence type="ECO:0000313" key="7">
    <source>
        <dbReference type="EMBL" id="RLQ92356.1"/>
    </source>
</evidence>
<evidence type="ECO:0000256" key="4">
    <source>
        <dbReference type="RuleBase" id="RU003719"/>
    </source>
</evidence>
<name>A0A3L7JNT5_9BACI</name>
<dbReference type="InterPro" id="IPR006139">
    <property type="entry name" value="D-isomer_2_OHA_DH_cat_dom"/>
</dbReference>
<dbReference type="RefSeq" id="WP_121682246.1">
    <property type="nucleotide sequence ID" value="NZ_RCVZ01000018.1"/>
</dbReference>
<dbReference type="CDD" id="cd05300">
    <property type="entry name" value="2-Hacid_dh_1"/>
    <property type="match status" value="1"/>
</dbReference>
<dbReference type="InterPro" id="IPR006140">
    <property type="entry name" value="D-isomer_DH_NAD-bd"/>
</dbReference>
<dbReference type="SUPFAM" id="SSF52283">
    <property type="entry name" value="Formate/glycerate dehydrogenase catalytic domain-like"/>
    <property type="match status" value="1"/>
</dbReference>
<keyword evidence="2 4" id="KW-0560">Oxidoreductase</keyword>
<comment type="similarity">
    <text evidence="1 4">Belongs to the D-isomer specific 2-hydroxyacid dehydrogenase family.</text>
</comment>
<gene>
    <name evidence="7" type="ORF">D9X91_19075</name>
</gene>
<dbReference type="SUPFAM" id="SSF51735">
    <property type="entry name" value="NAD(P)-binding Rossmann-fold domains"/>
    <property type="match status" value="1"/>
</dbReference>
<dbReference type="AlphaFoldDB" id="A0A3L7JNT5"/>
<evidence type="ECO:0000259" key="5">
    <source>
        <dbReference type="Pfam" id="PF00389"/>
    </source>
</evidence>
<dbReference type="InterPro" id="IPR036291">
    <property type="entry name" value="NAD(P)-bd_dom_sf"/>
</dbReference>
<dbReference type="OrthoDB" id="9805416at2"/>
<dbReference type="PANTHER" id="PTHR43333:SF1">
    <property type="entry name" value="D-ISOMER SPECIFIC 2-HYDROXYACID DEHYDROGENASE NAD-BINDING DOMAIN-CONTAINING PROTEIN"/>
    <property type="match status" value="1"/>
</dbReference>
<dbReference type="GO" id="GO:0051287">
    <property type="term" value="F:NAD binding"/>
    <property type="evidence" value="ECO:0007669"/>
    <property type="project" value="InterPro"/>
</dbReference>
<evidence type="ECO:0000313" key="8">
    <source>
        <dbReference type="Proteomes" id="UP000276770"/>
    </source>
</evidence>